<protein>
    <recommendedName>
        <fullName evidence="4">DUF3742 domain-containing protein</fullName>
    </recommendedName>
</protein>
<feature type="transmembrane region" description="Helical" evidence="1">
    <location>
        <begin position="59"/>
        <end position="85"/>
    </location>
</feature>
<dbReference type="OrthoDB" id="7004611at2"/>
<organism evidence="2 3">
    <name type="scientific">Pseudomonas laurylsulfativorans</name>
    <dbReference type="NCBI Taxonomy" id="1943631"/>
    <lineage>
        <taxon>Bacteria</taxon>
        <taxon>Pseudomonadati</taxon>
        <taxon>Pseudomonadota</taxon>
        <taxon>Gammaproteobacteria</taxon>
        <taxon>Pseudomonadales</taxon>
        <taxon>Pseudomonadaceae</taxon>
        <taxon>Pseudomonas</taxon>
    </lineage>
</organism>
<evidence type="ECO:0000313" key="2">
    <source>
        <dbReference type="EMBL" id="POF42342.1"/>
    </source>
</evidence>
<accession>A0A2S3VQY7</accession>
<keyword evidence="1" id="KW-0812">Transmembrane</keyword>
<reference evidence="3" key="1">
    <citation type="submission" date="2017-02" db="EMBL/GenBank/DDBJ databases">
        <authorList>
            <person name="Furmanczyk E.M."/>
        </authorList>
    </citation>
    <scope>NUCLEOTIDE SEQUENCE [LARGE SCALE GENOMIC DNA]</scope>
    <source>
        <strain evidence="3">AP3_22</strain>
    </source>
</reference>
<evidence type="ECO:0000313" key="3">
    <source>
        <dbReference type="Proteomes" id="UP000237440"/>
    </source>
</evidence>
<keyword evidence="1" id="KW-1133">Transmembrane helix</keyword>
<dbReference type="EMBL" id="MUJK01000003">
    <property type="protein sequence ID" value="POF42342.1"/>
    <property type="molecule type" value="Genomic_DNA"/>
</dbReference>
<name>A0A2S3VQY7_9PSED</name>
<dbReference type="RefSeq" id="WP_103395142.1">
    <property type="nucleotide sequence ID" value="NZ_MUJK01000003.1"/>
</dbReference>
<evidence type="ECO:0008006" key="4">
    <source>
        <dbReference type="Google" id="ProtNLM"/>
    </source>
</evidence>
<keyword evidence="3" id="KW-1185">Reference proteome</keyword>
<evidence type="ECO:0000256" key="1">
    <source>
        <dbReference type="SAM" id="Phobius"/>
    </source>
</evidence>
<gene>
    <name evidence="2" type="ORF">B0D71_13030</name>
</gene>
<proteinExistence type="predicted"/>
<dbReference type="AlphaFoldDB" id="A0A2S3VQY7"/>
<sequence>MTTPASSTSSRTPFGKSLVRAVVRAGRLVNQLETGILYSRVLAAVPFKYRQIGFQSFKVMFVLAAASVAILLAIGMIAVWTIAALPISADRQPRIHEVSHPQHQLKYPELYDDNGALR</sequence>
<dbReference type="Proteomes" id="UP000237440">
    <property type="component" value="Unassembled WGS sequence"/>
</dbReference>
<comment type="caution">
    <text evidence="2">The sequence shown here is derived from an EMBL/GenBank/DDBJ whole genome shotgun (WGS) entry which is preliminary data.</text>
</comment>
<keyword evidence="1" id="KW-0472">Membrane</keyword>